<evidence type="ECO:0000313" key="4">
    <source>
        <dbReference type="Proteomes" id="UP000184267"/>
    </source>
</evidence>
<gene>
    <name evidence="3" type="ORF">TRAPUB_11089</name>
</gene>
<dbReference type="Gene3D" id="1.25.40.20">
    <property type="entry name" value="Ankyrin repeat-containing domain"/>
    <property type="match status" value="1"/>
</dbReference>
<sequence length="615" mass="67752">MVTKTTNTSVRGQYTVQVTTEPHDEHPRLLKHIYINAQHPTDGRVGSLVALEIDRDKCRGDLIWILDEESQELSEFATTLFDKFGRLKPELVEHEHLKGTGVWGRELDSGKIIYVVSVDVEEKVRDLARIFSVVSANAFEQFRRNGVASLLLREVAQPSLAPKGTFLFAWPSPIGCADRDQWKRERDAALNLFHKSGYRRVGRTSFLAYAPDTSHPSRSLPAGDDVESHAATFQPDAQPAPPQGAGLRVLPDGTMAWGQHEAGDANTENDAAYPLHFMIESAALGIPVRDIEGAIRDAYSQNPTLIHQKDDRGFTPLHAGAYAANLLAVRALLALPAEAKIAEDVRARDNVAARTPLELCEQKMRDLKEMMQSLIGNWTGHGEDALRIVFMLKSAAGEDVVVTEDAFVAARKWGCTCGQCTDGWLSPRMRYRLLTIAEVSSDVMDDSTSRESFEFDLAARHLPAEVRSAGRFTKGFYRDYVAVVRAIAAVLRKPGAAGVPTAANVEAELFGRAWNFFGKGGKVEHAMDYVLHSAMEQSSLGDGTWDDLQEECAADGSRGPAAYAAMPKCDNDLEFVCVAGRLALGTVDRYRSDGGMFDDSESDDEMDEDEEDELM</sequence>
<feature type="repeat" description="ANK" evidence="1">
    <location>
        <begin position="312"/>
        <end position="344"/>
    </location>
</feature>
<dbReference type="InterPro" id="IPR036770">
    <property type="entry name" value="Ankyrin_rpt-contain_sf"/>
</dbReference>
<dbReference type="AlphaFoldDB" id="A0A1M2VXQ8"/>
<dbReference type="EMBL" id="MNAD01000491">
    <property type="protein sequence ID" value="OJT12387.1"/>
    <property type="molecule type" value="Genomic_DNA"/>
</dbReference>
<dbReference type="Proteomes" id="UP000184267">
    <property type="component" value="Unassembled WGS sequence"/>
</dbReference>
<comment type="caution">
    <text evidence="3">The sequence shown here is derived from an EMBL/GenBank/DDBJ whole genome shotgun (WGS) entry which is preliminary data.</text>
</comment>
<feature type="region of interest" description="Disordered" evidence="2">
    <location>
        <begin position="593"/>
        <end position="615"/>
    </location>
</feature>
<reference evidence="3 4" key="1">
    <citation type="submission" date="2016-10" db="EMBL/GenBank/DDBJ databases">
        <title>Genome sequence of the basidiomycete white-rot fungus Trametes pubescens.</title>
        <authorList>
            <person name="Makela M.R."/>
            <person name="Granchi Z."/>
            <person name="Peng M."/>
            <person name="De Vries R.P."/>
            <person name="Grigoriev I."/>
            <person name="Riley R."/>
            <person name="Hilden K."/>
        </authorList>
    </citation>
    <scope>NUCLEOTIDE SEQUENCE [LARGE SCALE GENOMIC DNA]</scope>
    <source>
        <strain evidence="3 4">FBCC735</strain>
    </source>
</reference>
<keyword evidence="1" id="KW-0040">ANK repeat</keyword>
<evidence type="ECO:0000256" key="2">
    <source>
        <dbReference type="SAM" id="MobiDB-lite"/>
    </source>
</evidence>
<keyword evidence="4" id="KW-1185">Reference proteome</keyword>
<feature type="compositionally biased region" description="Acidic residues" evidence="2">
    <location>
        <begin position="596"/>
        <end position="615"/>
    </location>
</feature>
<dbReference type="OMA" id="PECRNDH"/>
<evidence type="ECO:0000256" key="1">
    <source>
        <dbReference type="PROSITE-ProRule" id="PRU00023"/>
    </source>
</evidence>
<dbReference type="STRING" id="154538.A0A1M2VXQ8"/>
<dbReference type="InterPro" id="IPR002110">
    <property type="entry name" value="Ankyrin_rpt"/>
</dbReference>
<protein>
    <submittedName>
        <fullName evidence="3">Uncharacterized protein</fullName>
    </submittedName>
</protein>
<accession>A0A1M2VXQ8</accession>
<dbReference type="PROSITE" id="PS50088">
    <property type="entry name" value="ANK_REPEAT"/>
    <property type="match status" value="1"/>
</dbReference>
<evidence type="ECO:0000313" key="3">
    <source>
        <dbReference type="EMBL" id="OJT12387.1"/>
    </source>
</evidence>
<organism evidence="3 4">
    <name type="scientific">Trametes pubescens</name>
    <name type="common">White-rot fungus</name>
    <dbReference type="NCBI Taxonomy" id="154538"/>
    <lineage>
        <taxon>Eukaryota</taxon>
        <taxon>Fungi</taxon>
        <taxon>Dikarya</taxon>
        <taxon>Basidiomycota</taxon>
        <taxon>Agaricomycotina</taxon>
        <taxon>Agaricomycetes</taxon>
        <taxon>Polyporales</taxon>
        <taxon>Polyporaceae</taxon>
        <taxon>Trametes</taxon>
    </lineage>
</organism>
<proteinExistence type="predicted"/>
<name>A0A1M2VXQ8_TRAPU</name>
<dbReference type="OrthoDB" id="2753421at2759"/>